<name>A0A0X4EFI6_9ENTR</name>
<dbReference type="Proteomes" id="UP000064715">
    <property type="component" value="Unassembled WGS sequence"/>
</dbReference>
<protein>
    <submittedName>
        <fullName evidence="2">Uncharacterized protein</fullName>
    </submittedName>
</protein>
<evidence type="ECO:0000256" key="1">
    <source>
        <dbReference type="SAM" id="MobiDB-lite"/>
    </source>
</evidence>
<proteinExistence type="predicted"/>
<evidence type="ECO:0000313" key="3">
    <source>
        <dbReference type="Proteomes" id="UP000064715"/>
    </source>
</evidence>
<organism evidence="2 3">
    <name type="scientific">Enterobacter genomosp. O</name>
    <dbReference type="NCBI Taxonomy" id="2364150"/>
    <lineage>
        <taxon>Bacteria</taxon>
        <taxon>Pseudomonadati</taxon>
        <taxon>Pseudomonadota</taxon>
        <taxon>Gammaproteobacteria</taxon>
        <taxon>Enterobacterales</taxon>
        <taxon>Enterobacteriaceae</taxon>
        <taxon>Enterobacter</taxon>
        <taxon>Enterobacter cloacae complex</taxon>
        <taxon>Enterobacter cloacae complex clade O</taxon>
    </lineage>
</organism>
<reference evidence="3" key="1">
    <citation type="submission" date="2016-01" db="EMBL/GenBank/DDBJ databases">
        <title>WGS of SAMN04407783.</title>
        <authorList>
            <person name="Adams M."/>
            <person name="Sutton G."/>
            <person name="Nelson K."/>
            <person name="Thaden J."/>
            <person name="Fowler V."/>
            <person name="Mccorrison J."/>
            <person name="Sanka R."/>
            <person name="Brinkac L."/>
            <person name="Nierman W."/>
        </authorList>
    </citation>
    <scope>NUCLEOTIDE SEQUENCE [LARGE SCALE GENOMIC DNA]</scope>
    <source>
        <strain evidence="3">GN04363</strain>
    </source>
</reference>
<gene>
    <name evidence="2" type="ORF">AWI28_03560</name>
</gene>
<dbReference type="AlphaFoldDB" id="A0A0X4EFI6"/>
<dbReference type="EMBL" id="LRCR01000045">
    <property type="protein sequence ID" value="KUQ80483.1"/>
    <property type="molecule type" value="Genomic_DNA"/>
</dbReference>
<accession>A0A0X4EFI6</accession>
<dbReference type="RefSeq" id="WP_059312501.1">
    <property type="nucleotide sequence ID" value="NZ_LRCR01000045.1"/>
</dbReference>
<feature type="region of interest" description="Disordered" evidence="1">
    <location>
        <begin position="339"/>
        <end position="368"/>
    </location>
</feature>
<comment type="caution">
    <text evidence="2">The sequence shown here is derived from an EMBL/GenBank/DDBJ whole genome shotgun (WGS) entry which is preliminary data.</text>
</comment>
<dbReference type="OrthoDB" id="6638175at2"/>
<keyword evidence="3" id="KW-1185">Reference proteome</keyword>
<sequence>MAGLKDDFRVFDLRREDLAYESPNQRWGEISHQYFFVGFERLEENERPDKDEKSKASFRMFDMLDKLYLNQATSDGQEFRRPKTKFRDSQPIHSEQLEKKWKDALVKAISDKEKALSYLSENYRKVVRKHPQVEMLTLCFYLPFDKGEKMLNIRRKKDDSRFRLQLAELERRFTLMRKRIIADPLYKAACGYSRVILINARFEPFYLVNFFFKKHPDSRIDSLVSLDIYRKWVQSGKKENKSGEQVGYYCFKDASRPHVPEDSGLFIRRPDRVIDVGQISDPILFVLSEERKFENNRKDYLAFFRLQAQIYNVIPGARTLTCSDDFTYINAAEKKRRKAKKEDLKKKSKTALPVTETSAAPGNDLYDKKGSPELAYLFDEINDELPSNFEEHIFGILKEDKP</sequence>
<evidence type="ECO:0000313" key="2">
    <source>
        <dbReference type="EMBL" id="KUQ80483.1"/>
    </source>
</evidence>